<sequence length="183" mass="20036">MHLVALGSNATEREHSNAELLKQAVAEIKAEGLATRRLSRLFSTPAFPEGAGPDFVNAALVVDSPLPPEGVLAVLHRVEARMGRVRRERWGQRVIDLDLLASGGRVLPDEAALRDWMALPLDEQMKRAPDRLILPHPRMHERGFVLVPLADVAPDWVHPLTGQSVQAMLAALDPAEIAAIRPI</sequence>
<dbReference type="GO" id="GO:0016301">
    <property type="term" value="F:kinase activity"/>
    <property type="evidence" value="ECO:0007669"/>
    <property type="project" value="UniProtKB-KW"/>
</dbReference>
<dbReference type="GO" id="GO:0046654">
    <property type="term" value="P:tetrahydrofolate biosynthetic process"/>
    <property type="evidence" value="ECO:0007669"/>
    <property type="project" value="UniProtKB-UniPathway"/>
</dbReference>
<comment type="similarity">
    <text evidence="2">Belongs to the HPPK family.</text>
</comment>
<dbReference type="EC" id="2.7.6.3" evidence="3"/>
<keyword evidence="7 14" id="KW-0418">Kinase</keyword>
<dbReference type="Pfam" id="PF01288">
    <property type="entry name" value="HPPK"/>
    <property type="match status" value="1"/>
</dbReference>
<keyword evidence="6" id="KW-0547">Nucleotide-binding</keyword>
<evidence type="ECO:0000256" key="5">
    <source>
        <dbReference type="ARBA" id="ARBA00022679"/>
    </source>
</evidence>
<evidence type="ECO:0000259" key="13">
    <source>
        <dbReference type="Pfam" id="PF01288"/>
    </source>
</evidence>
<dbReference type="EMBL" id="QDDR01000005">
    <property type="protein sequence ID" value="PVE47567.1"/>
    <property type="molecule type" value="Genomic_DNA"/>
</dbReference>
<dbReference type="PANTHER" id="PTHR43071">
    <property type="entry name" value="2-AMINO-4-HYDROXY-6-HYDROXYMETHYLDIHYDROPTERIDINE PYROPHOSPHOKINASE"/>
    <property type="match status" value="1"/>
</dbReference>
<keyword evidence="15" id="KW-1185">Reference proteome</keyword>
<gene>
    <name evidence="14" type="primary">folK</name>
    <name evidence="14" type="ORF">DDE23_11320</name>
</gene>
<dbReference type="SUPFAM" id="SSF55083">
    <property type="entry name" value="6-hydroxymethyl-7,8-dihydropterin pyrophosphokinase, HPPK"/>
    <property type="match status" value="1"/>
</dbReference>
<evidence type="ECO:0000256" key="12">
    <source>
        <dbReference type="ARBA" id="ARBA00033413"/>
    </source>
</evidence>
<dbReference type="Proteomes" id="UP000244810">
    <property type="component" value="Unassembled WGS sequence"/>
</dbReference>
<keyword evidence="9" id="KW-0289">Folate biosynthesis</keyword>
<evidence type="ECO:0000256" key="10">
    <source>
        <dbReference type="ARBA" id="ARBA00029409"/>
    </source>
</evidence>
<dbReference type="GO" id="GO:0005524">
    <property type="term" value="F:ATP binding"/>
    <property type="evidence" value="ECO:0007669"/>
    <property type="project" value="UniProtKB-KW"/>
</dbReference>
<feature type="domain" description="7,8-dihydro-6-hydroxymethylpterin-pyrophosphokinase" evidence="13">
    <location>
        <begin position="4"/>
        <end position="154"/>
    </location>
</feature>
<evidence type="ECO:0000256" key="8">
    <source>
        <dbReference type="ARBA" id="ARBA00022840"/>
    </source>
</evidence>
<dbReference type="CDD" id="cd00483">
    <property type="entry name" value="HPPK"/>
    <property type="match status" value="1"/>
</dbReference>
<proteinExistence type="inferred from homology"/>
<dbReference type="InterPro" id="IPR035907">
    <property type="entry name" value="Hppk_sf"/>
</dbReference>
<name>A0A2T7US75_9RHOB</name>
<evidence type="ECO:0000256" key="6">
    <source>
        <dbReference type="ARBA" id="ARBA00022741"/>
    </source>
</evidence>
<evidence type="ECO:0000256" key="7">
    <source>
        <dbReference type="ARBA" id="ARBA00022777"/>
    </source>
</evidence>
<evidence type="ECO:0000256" key="4">
    <source>
        <dbReference type="ARBA" id="ARBA00016218"/>
    </source>
</evidence>
<dbReference type="NCBIfam" id="TIGR01498">
    <property type="entry name" value="folK"/>
    <property type="match status" value="1"/>
</dbReference>
<dbReference type="PANTHER" id="PTHR43071:SF1">
    <property type="entry name" value="2-AMINO-4-HYDROXY-6-HYDROXYMETHYLDIHYDROPTERIDINE PYROPHOSPHOKINASE"/>
    <property type="match status" value="1"/>
</dbReference>
<dbReference type="AlphaFoldDB" id="A0A2T7US75"/>
<evidence type="ECO:0000313" key="15">
    <source>
        <dbReference type="Proteomes" id="UP000244810"/>
    </source>
</evidence>
<evidence type="ECO:0000256" key="3">
    <source>
        <dbReference type="ARBA" id="ARBA00013253"/>
    </source>
</evidence>
<reference evidence="14 15" key="1">
    <citation type="journal article" date="2011" name="Syst. Appl. Microbiol.">
        <title>Defluviimonas denitrificans gen. nov., sp. nov., and Pararhodobacter aggregans gen. nov., sp. nov., non-phototrophic Rhodobacteraceae from the biofilter of a marine aquaculture.</title>
        <authorList>
            <person name="Foesel B.U."/>
            <person name="Drake H.L."/>
            <person name="Schramm A."/>
        </authorList>
    </citation>
    <scope>NUCLEOTIDE SEQUENCE [LARGE SCALE GENOMIC DNA]</scope>
    <source>
        <strain evidence="14 15">D1-19</strain>
    </source>
</reference>
<dbReference type="GO" id="GO:0046656">
    <property type="term" value="P:folic acid biosynthetic process"/>
    <property type="evidence" value="ECO:0007669"/>
    <property type="project" value="UniProtKB-KW"/>
</dbReference>
<organism evidence="14 15">
    <name type="scientific">Pararhodobacter aggregans</name>
    <dbReference type="NCBI Taxonomy" id="404875"/>
    <lineage>
        <taxon>Bacteria</taxon>
        <taxon>Pseudomonadati</taxon>
        <taxon>Pseudomonadota</taxon>
        <taxon>Alphaproteobacteria</taxon>
        <taxon>Rhodobacterales</taxon>
        <taxon>Paracoccaceae</taxon>
        <taxon>Pararhodobacter</taxon>
    </lineage>
</organism>
<comment type="pathway">
    <text evidence="1">Cofactor biosynthesis; tetrahydrofolate biosynthesis; 2-amino-4-hydroxy-6-hydroxymethyl-7,8-dihydropteridine diphosphate from 7,8-dihydroneopterin triphosphate: step 4/4.</text>
</comment>
<dbReference type="OrthoDB" id="9808041at2"/>
<evidence type="ECO:0000256" key="9">
    <source>
        <dbReference type="ARBA" id="ARBA00022909"/>
    </source>
</evidence>
<keyword evidence="5" id="KW-0808">Transferase</keyword>
<protein>
    <recommendedName>
        <fullName evidence="4">2-amino-4-hydroxy-6-hydroxymethyldihydropteridine pyrophosphokinase</fullName>
        <ecNumber evidence="3">2.7.6.3</ecNumber>
    </recommendedName>
    <alternativeName>
        <fullName evidence="11">6-hydroxymethyl-7,8-dihydropterin pyrophosphokinase</fullName>
    </alternativeName>
    <alternativeName>
        <fullName evidence="12">7,8-dihydro-6-hydroxymethylpterin-pyrophosphokinase</fullName>
    </alternativeName>
</protein>
<evidence type="ECO:0000256" key="1">
    <source>
        <dbReference type="ARBA" id="ARBA00005051"/>
    </source>
</evidence>
<accession>A0A2T7US75</accession>
<dbReference type="UniPathway" id="UPA00077">
    <property type="reaction ID" value="UER00155"/>
</dbReference>
<dbReference type="Gene3D" id="3.30.70.560">
    <property type="entry name" value="7,8-Dihydro-6-hydroxymethylpterin-pyrophosphokinase HPPK"/>
    <property type="match status" value="1"/>
</dbReference>
<dbReference type="GO" id="GO:0003848">
    <property type="term" value="F:2-amino-4-hydroxy-6-hydroxymethyldihydropteridine diphosphokinase activity"/>
    <property type="evidence" value="ECO:0007669"/>
    <property type="project" value="UniProtKB-EC"/>
</dbReference>
<evidence type="ECO:0000256" key="2">
    <source>
        <dbReference type="ARBA" id="ARBA00005810"/>
    </source>
</evidence>
<comment type="function">
    <text evidence="10">Catalyzes the transfer of pyrophosphate from adenosine triphosphate (ATP) to 6-hydroxymethyl-7,8-dihydropterin, an enzymatic step in folate biosynthesis pathway.</text>
</comment>
<dbReference type="InterPro" id="IPR000550">
    <property type="entry name" value="Hppk"/>
</dbReference>
<evidence type="ECO:0000256" key="11">
    <source>
        <dbReference type="ARBA" id="ARBA00029766"/>
    </source>
</evidence>
<evidence type="ECO:0000313" key="14">
    <source>
        <dbReference type="EMBL" id="PVE47567.1"/>
    </source>
</evidence>
<keyword evidence="8" id="KW-0067">ATP-binding</keyword>
<comment type="caution">
    <text evidence="14">The sequence shown here is derived from an EMBL/GenBank/DDBJ whole genome shotgun (WGS) entry which is preliminary data.</text>
</comment>